<sequence length="22" mass="2239">MVDNLAGESSRLQGAGTPSIHV</sequence>
<organism evidence="2">
    <name type="scientific">Arundo donax</name>
    <name type="common">Giant reed</name>
    <name type="synonym">Donax arundinaceus</name>
    <dbReference type="NCBI Taxonomy" id="35708"/>
    <lineage>
        <taxon>Eukaryota</taxon>
        <taxon>Viridiplantae</taxon>
        <taxon>Streptophyta</taxon>
        <taxon>Embryophyta</taxon>
        <taxon>Tracheophyta</taxon>
        <taxon>Spermatophyta</taxon>
        <taxon>Magnoliopsida</taxon>
        <taxon>Liliopsida</taxon>
        <taxon>Poales</taxon>
        <taxon>Poaceae</taxon>
        <taxon>PACMAD clade</taxon>
        <taxon>Arundinoideae</taxon>
        <taxon>Arundineae</taxon>
        <taxon>Arundo</taxon>
    </lineage>
</organism>
<proteinExistence type="predicted"/>
<evidence type="ECO:0000313" key="2">
    <source>
        <dbReference type="EMBL" id="JAE34519.1"/>
    </source>
</evidence>
<dbReference type="EMBL" id="GBRH01163377">
    <property type="protein sequence ID" value="JAE34519.1"/>
    <property type="molecule type" value="Transcribed_RNA"/>
</dbReference>
<dbReference type="AlphaFoldDB" id="A0A0A9HFD2"/>
<feature type="region of interest" description="Disordered" evidence="1">
    <location>
        <begin position="1"/>
        <end position="22"/>
    </location>
</feature>
<reference evidence="2" key="1">
    <citation type="submission" date="2014-09" db="EMBL/GenBank/DDBJ databases">
        <authorList>
            <person name="Magalhaes I.L.F."/>
            <person name="Oliveira U."/>
            <person name="Santos F.R."/>
            <person name="Vidigal T.H.D.A."/>
            <person name="Brescovit A.D."/>
            <person name="Santos A.J."/>
        </authorList>
    </citation>
    <scope>NUCLEOTIDE SEQUENCE</scope>
    <source>
        <tissue evidence="2">Shoot tissue taken approximately 20 cm above the soil surface</tissue>
    </source>
</reference>
<protein>
    <submittedName>
        <fullName evidence="2">Uncharacterized protein</fullName>
    </submittedName>
</protein>
<accession>A0A0A9HFD2</accession>
<name>A0A0A9HFD2_ARUDO</name>
<reference evidence="2" key="2">
    <citation type="journal article" date="2015" name="Data Brief">
        <title>Shoot transcriptome of the giant reed, Arundo donax.</title>
        <authorList>
            <person name="Barrero R.A."/>
            <person name="Guerrero F.D."/>
            <person name="Moolhuijzen P."/>
            <person name="Goolsby J.A."/>
            <person name="Tidwell J."/>
            <person name="Bellgard S.E."/>
            <person name="Bellgard M.I."/>
        </authorList>
    </citation>
    <scope>NUCLEOTIDE SEQUENCE</scope>
    <source>
        <tissue evidence="2">Shoot tissue taken approximately 20 cm above the soil surface</tissue>
    </source>
</reference>
<evidence type="ECO:0000256" key="1">
    <source>
        <dbReference type="SAM" id="MobiDB-lite"/>
    </source>
</evidence>